<evidence type="ECO:0000313" key="2">
    <source>
        <dbReference type="Proteomes" id="UP000003009"/>
    </source>
</evidence>
<dbReference type="EMBL" id="ACJW02000007">
    <property type="protein sequence ID" value="EEP66865.1"/>
    <property type="molecule type" value="Genomic_DNA"/>
</dbReference>
<accession>C4GMA7</accession>
<organism evidence="1 2">
    <name type="scientific">Kingella oralis ATCC 51147</name>
    <dbReference type="NCBI Taxonomy" id="629741"/>
    <lineage>
        <taxon>Bacteria</taxon>
        <taxon>Pseudomonadati</taxon>
        <taxon>Pseudomonadota</taxon>
        <taxon>Betaproteobacteria</taxon>
        <taxon>Neisseriales</taxon>
        <taxon>Neisseriaceae</taxon>
        <taxon>Kingella</taxon>
    </lineage>
</organism>
<reference evidence="1" key="1">
    <citation type="submission" date="2009-04" db="EMBL/GenBank/DDBJ databases">
        <authorList>
            <person name="Weinstock G."/>
            <person name="Sodergren E."/>
            <person name="Clifton S."/>
            <person name="Fulton L."/>
            <person name="Fulton B."/>
            <person name="Courtney L."/>
            <person name="Fronick C."/>
            <person name="Harrison M."/>
            <person name="Strong C."/>
            <person name="Farmer C."/>
            <person name="Delahaunty K."/>
            <person name="Markovic C."/>
            <person name="Hall O."/>
            <person name="Minx P."/>
            <person name="Tomlinson C."/>
            <person name="Mitreva M."/>
            <person name="Nelson J."/>
            <person name="Hou S."/>
            <person name="Wollam A."/>
            <person name="Pepin K.H."/>
            <person name="Johnson M."/>
            <person name="Bhonagiri V."/>
            <person name="Nash W.E."/>
            <person name="Warren W."/>
            <person name="Chinwalla A."/>
            <person name="Mardis E.R."/>
            <person name="Wilson R.K."/>
        </authorList>
    </citation>
    <scope>NUCLEOTIDE SEQUENCE [LARGE SCALE GENOMIC DNA]</scope>
    <source>
        <strain evidence="1">ATCC 51147</strain>
    </source>
</reference>
<dbReference type="AlphaFoldDB" id="C4GMA7"/>
<dbReference type="HOGENOM" id="CLU_2585048_0_0_4"/>
<name>C4GMA7_9NEIS</name>
<sequence>MLGGLFSGCLCVFHKGSLKFILGLRGSRNHFATLWCAMFSFTLCQLSDLLAVGKIGMVNFYQSGVIGNLLNGMFTHLFIS</sequence>
<comment type="caution">
    <text evidence="1">The sequence shown here is derived from an EMBL/GenBank/DDBJ whole genome shotgun (WGS) entry which is preliminary data.</text>
</comment>
<dbReference type="STRING" id="629741.GCWU000324_02840"/>
<keyword evidence="2" id="KW-1185">Reference proteome</keyword>
<evidence type="ECO:0000313" key="1">
    <source>
        <dbReference type="EMBL" id="EEP66865.1"/>
    </source>
</evidence>
<proteinExistence type="predicted"/>
<dbReference type="Proteomes" id="UP000003009">
    <property type="component" value="Unassembled WGS sequence"/>
</dbReference>
<gene>
    <name evidence="1" type="ORF">GCWU000324_02840</name>
</gene>
<protein>
    <submittedName>
        <fullName evidence="1">Uncharacterized protein</fullName>
    </submittedName>
</protein>